<dbReference type="STRING" id="3476.A0A2P5A9J3"/>
<dbReference type="EMBL" id="JXTB01000749">
    <property type="protein sequence ID" value="PON33210.1"/>
    <property type="molecule type" value="Genomic_DNA"/>
</dbReference>
<comment type="caution">
    <text evidence="8">The sequence shown here is derived from an EMBL/GenBank/DDBJ whole genome shotgun (WGS) entry which is preliminary data.</text>
</comment>
<keyword evidence="5" id="KW-0677">Repeat</keyword>
<proteinExistence type="predicted"/>
<keyword evidence="4" id="KW-0732">Signal</keyword>
<evidence type="ECO:0000256" key="6">
    <source>
        <dbReference type="ARBA" id="ARBA00023136"/>
    </source>
</evidence>
<evidence type="ECO:0000313" key="8">
    <source>
        <dbReference type="EMBL" id="PON33210.1"/>
    </source>
</evidence>
<reference evidence="9" key="1">
    <citation type="submission" date="2016-06" db="EMBL/GenBank/DDBJ databases">
        <title>Parallel loss of symbiosis genes in relatives of nitrogen-fixing non-legume Parasponia.</title>
        <authorList>
            <person name="Van Velzen R."/>
            <person name="Holmer R."/>
            <person name="Bu F."/>
            <person name="Rutten L."/>
            <person name="Van Zeijl A."/>
            <person name="Liu W."/>
            <person name="Santuari L."/>
            <person name="Cao Q."/>
            <person name="Sharma T."/>
            <person name="Shen D."/>
            <person name="Roswanjaya Y."/>
            <person name="Wardhani T."/>
            <person name="Kalhor M.S."/>
            <person name="Jansen J."/>
            <person name="Van den Hoogen J."/>
            <person name="Gungor B."/>
            <person name="Hartog M."/>
            <person name="Hontelez J."/>
            <person name="Verver J."/>
            <person name="Yang W.-C."/>
            <person name="Schijlen E."/>
            <person name="Repin R."/>
            <person name="Schilthuizen M."/>
            <person name="Schranz E."/>
            <person name="Heidstra R."/>
            <person name="Miyata K."/>
            <person name="Fedorova E."/>
            <person name="Kohlen W."/>
            <person name="Bisseling T."/>
            <person name="Smit S."/>
            <person name="Geurts R."/>
        </authorList>
    </citation>
    <scope>NUCLEOTIDE SEQUENCE [LARGE SCALE GENOMIC DNA]</scope>
    <source>
        <strain evidence="9">cv. WU1-14</strain>
    </source>
</reference>
<dbReference type="InterPro" id="IPR051848">
    <property type="entry name" value="PGIP"/>
</dbReference>
<dbReference type="SUPFAM" id="SSF52058">
    <property type="entry name" value="L domain-like"/>
    <property type="match status" value="1"/>
</dbReference>
<organism evidence="8 9">
    <name type="scientific">Parasponia andersonii</name>
    <name type="common">Sponia andersonii</name>
    <dbReference type="NCBI Taxonomy" id="3476"/>
    <lineage>
        <taxon>Eukaryota</taxon>
        <taxon>Viridiplantae</taxon>
        <taxon>Streptophyta</taxon>
        <taxon>Embryophyta</taxon>
        <taxon>Tracheophyta</taxon>
        <taxon>Spermatophyta</taxon>
        <taxon>Magnoliopsida</taxon>
        <taxon>eudicotyledons</taxon>
        <taxon>Gunneridae</taxon>
        <taxon>Pentapetalae</taxon>
        <taxon>rosids</taxon>
        <taxon>fabids</taxon>
        <taxon>Rosales</taxon>
        <taxon>Cannabaceae</taxon>
        <taxon>Parasponia</taxon>
    </lineage>
</organism>
<sequence length="292" mass="31538">MEVVTNIVSPKVSAAMNELLMAHYSDEDIKKAFFDMGPSKAPSPDGFHALCSQGVRTSESTPSFEDLKGAVIAAITKRMLGVLVLYKGEGREETGTVDPLGLEQISKMGSESSLRFFAKLFMYLNLLLLGPELTISAAAAPTNGCILNRKETEILKSIAQTFKVPPPSDFVSNPSDQDSGNTSEILCPNATKYSPGYLGFSCRGGDNSDSNGCYVKEFSWTNQDTIGPIPAVLANLTRLEILRLSGNKFNGEIPDSLGDMPSLYYLDLYDNQLTGQIPDSLGRLKTGAEVDL</sequence>
<keyword evidence="3" id="KW-0433">Leucine-rich repeat</keyword>
<evidence type="ECO:0000256" key="4">
    <source>
        <dbReference type="ARBA" id="ARBA00022729"/>
    </source>
</evidence>
<gene>
    <name evidence="8" type="ORF">PanWU01x14_354680</name>
</gene>
<dbReference type="Pfam" id="PF00560">
    <property type="entry name" value="LRR_1"/>
    <property type="match status" value="2"/>
</dbReference>
<keyword evidence="9" id="KW-1185">Reference proteome</keyword>
<evidence type="ECO:0000256" key="3">
    <source>
        <dbReference type="ARBA" id="ARBA00022614"/>
    </source>
</evidence>
<keyword evidence="7" id="KW-0325">Glycoprotein</keyword>
<dbReference type="InterPro" id="IPR001611">
    <property type="entry name" value="Leu-rich_rpt"/>
</dbReference>
<evidence type="ECO:0000256" key="7">
    <source>
        <dbReference type="ARBA" id="ARBA00023180"/>
    </source>
</evidence>
<dbReference type="FunFam" id="3.80.10.10:FF:000041">
    <property type="entry name" value="LRR receptor-like serine/threonine-protein kinase ERECTA"/>
    <property type="match status" value="1"/>
</dbReference>
<dbReference type="GO" id="GO:0016020">
    <property type="term" value="C:membrane"/>
    <property type="evidence" value="ECO:0007669"/>
    <property type="project" value="UniProtKB-SubCell"/>
</dbReference>
<evidence type="ECO:0000256" key="5">
    <source>
        <dbReference type="ARBA" id="ARBA00022737"/>
    </source>
</evidence>
<keyword evidence="6" id="KW-0472">Membrane</keyword>
<name>A0A2P5A9J3_PARAD</name>
<evidence type="ECO:0000256" key="2">
    <source>
        <dbReference type="ARBA" id="ARBA00004370"/>
    </source>
</evidence>
<dbReference type="PANTHER" id="PTHR48059:SF28">
    <property type="entry name" value="POLYGALACTURONASE INHIBITOR 1-LIKE"/>
    <property type="match status" value="1"/>
</dbReference>
<protein>
    <submittedName>
        <fullName evidence="8">LRR domain containing protein</fullName>
    </submittedName>
</protein>
<dbReference type="AlphaFoldDB" id="A0A2P5A9J3"/>
<dbReference type="Gene3D" id="3.80.10.10">
    <property type="entry name" value="Ribonuclease Inhibitor"/>
    <property type="match status" value="1"/>
</dbReference>
<accession>A0A2P5A9J3</accession>
<evidence type="ECO:0000313" key="9">
    <source>
        <dbReference type="Proteomes" id="UP000237105"/>
    </source>
</evidence>
<dbReference type="Proteomes" id="UP000237105">
    <property type="component" value="Unassembled WGS sequence"/>
</dbReference>
<evidence type="ECO:0000256" key="1">
    <source>
        <dbReference type="ARBA" id="ARBA00004196"/>
    </source>
</evidence>
<dbReference type="InterPro" id="IPR032675">
    <property type="entry name" value="LRR_dom_sf"/>
</dbReference>
<dbReference type="OrthoDB" id="1180923at2759"/>
<dbReference type="PANTHER" id="PTHR48059">
    <property type="entry name" value="POLYGALACTURONASE INHIBITOR 1"/>
    <property type="match status" value="1"/>
</dbReference>
<comment type="subcellular location">
    <subcellularLocation>
        <location evidence="1">Cell envelope</location>
    </subcellularLocation>
    <subcellularLocation>
        <location evidence="2">Membrane</location>
    </subcellularLocation>
</comment>